<dbReference type="GO" id="GO:0008987">
    <property type="term" value="F:quinolinate synthetase A activity"/>
    <property type="evidence" value="ECO:0007669"/>
    <property type="project" value="UniProtKB-UniRule"/>
</dbReference>
<evidence type="ECO:0000256" key="7">
    <source>
        <dbReference type="ARBA" id="ARBA00022723"/>
    </source>
</evidence>
<evidence type="ECO:0000313" key="13">
    <source>
        <dbReference type="EMBL" id="ADD68683.1"/>
    </source>
</evidence>
<dbReference type="FunFam" id="3.40.50.10800:FF:000001">
    <property type="entry name" value="Quinolinate synthase A"/>
    <property type="match status" value="1"/>
</dbReference>
<dbReference type="eggNOG" id="COG0379">
    <property type="taxonomic scope" value="Bacteria"/>
</dbReference>
<evidence type="ECO:0000313" key="14">
    <source>
        <dbReference type="Proteomes" id="UP000002012"/>
    </source>
</evidence>
<keyword evidence="4 12" id="KW-0004">4Fe-4S</keyword>
<comment type="similarity">
    <text evidence="12">Belongs to the quinolinate synthase family. Type 2 subfamily.</text>
</comment>
<gene>
    <name evidence="12" type="primary">nadA</name>
    <name evidence="13" type="ordered locus">Dacet_1919</name>
</gene>
<dbReference type="Proteomes" id="UP000002012">
    <property type="component" value="Chromosome"/>
</dbReference>
<evidence type="ECO:0000256" key="8">
    <source>
        <dbReference type="ARBA" id="ARBA00023004"/>
    </source>
</evidence>
<proteinExistence type="inferred from homology"/>
<dbReference type="GO" id="GO:0034628">
    <property type="term" value="P:'de novo' NAD+ biosynthetic process from L-aspartate"/>
    <property type="evidence" value="ECO:0007669"/>
    <property type="project" value="TreeGrafter"/>
</dbReference>
<dbReference type="Pfam" id="PF02445">
    <property type="entry name" value="NadA"/>
    <property type="match status" value="1"/>
</dbReference>
<feature type="binding site" evidence="12">
    <location>
        <position position="256"/>
    </location>
    <ligand>
        <name>[4Fe-4S] cluster</name>
        <dbReference type="ChEBI" id="CHEBI:49883"/>
    </ligand>
</feature>
<dbReference type="GO" id="GO:0051539">
    <property type="term" value="F:4 iron, 4 sulfur cluster binding"/>
    <property type="evidence" value="ECO:0007669"/>
    <property type="project" value="UniProtKB-KW"/>
</dbReference>
<dbReference type="KEGG" id="dap:Dacet_1919"/>
<dbReference type="PANTHER" id="PTHR30573:SF0">
    <property type="entry name" value="QUINOLINATE SYNTHASE, CHLOROPLASTIC"/>
    <property type="match status" value="1"/>
</dbReference>
<reference evidence="13 14" key="1">
    <citation type="journal article" date="2010" name="Stand. Genomic Sci.">
        <title>Complete genome sequence of Denitrovibrio acetiphilus type strain (N2460).</title>
        <authorList>
            <person name="Kiss H."/>
            <person name="Lang E."/>
            <person name="Lapidus A."/>
            <person name="Copeland A."/>
            <person name="Nolan M."/>
            <person name="Glavina Del Rio T."/>
            <person name="Chen F."/>
            <person name="Lucas S."/>
            <person name="Tice H."/>
            <person name="Cheng J.F."/>
            <person name="Han C."/>
            <person name="Goodwin L."/>
            <person name="Pitluck S."/>
            <person name="Liolios K."/>
            <person name="Pati A."/>
            <person name="Ivanova N."/>
            <person name="Mavromatis K."/>
            <person name="Chen A."/>
            <person name="Palaniappan K."/>
            <person name="Land M."/>
            <person name="Hauser L."/>
            <person name="Chang Y.J."/>
            <person name="Jeffries C.D."/>
            <person name="Detter J.C."/>
            <person name="Brettin T."/>
            <person name="Spring S."/>
            <person name="Rohde M."/>
            <person name="Goker M."/>
            <person name="Woyke T."/>
            <person name="Bristow J."/>
            <person name="Eisen J.A."/>
            <person name="Markowitz V."/>
            <person name="Hugenholtz P."/>
            <person name="Kyrpides N.C."/>
            <person name="Klenk H.P."/>
        </authorList>
    </citation>
    <scope>NUCLEOTIDE SEQUENCE [LARGE SCALE GENOMIC DNA]</scope>
    <source>
        <strain evidence="14">DSM 12809 / NBRC 114555 / N2460</strain>
    </source>
</reference>
<keyword evidence="9 12" id="KW-0411">Iron-sulfur</keyword>
<dbReference type="EC" id="2.5.1.72" evidence="3 12"/>
<feature type="binding site" evidence="12">
    <location>
        <position position="21"/>
    </location>
    <ligand>
        <name>iminosuccinate</name>
        <dbReference type="ChEBI" id="CHEBI:77875"/>
    </ligand>
</feature>
<feature type="binding site" evidence="12">
    <location>
        <begin position="194"/>
        <end position="196"/>
    </location>
    <ligand>
        <name>iminosuccinate</name>
        <dbReference type="ChEBI" id="CHEBI:77875"/>
    </ligand>
</feature>
<evidence type="ECO:0000256" key="12">
    <source>
        <dbReference type="HAMAP-Rule" id="MF_00568"/>
    </source>
</evidence>
<dbReference type="Gene3D" id="3.40.50.10800">
    <property type="entry name" value="NadA-like"/>
    <property type="match status" value="3"/>
</dbReference>
<evidence type="ECO:0000256" key="4">
    <source>
        <dbReference type="ARBA" id="ARBA00022485"/>
    </source>
</evidence>
<dbReference type="HOGENOM" id="CLU_047382_0_0_0"/>
<dbReference type="InterPro" id="IPR036094">
    <property type="entry name" value="NadA_sf"/>
</dbReference>
<comment type="cofactor">
    <cofactor evidence="12">
        <name>[4Fe-4S] cluster</name>
        <dbReference type="ChEBI" id="CHEBI:49883"/>
    </cofactor>
    <text evidence="12">Binds 1 [4Fe-4S] cluster per subunit.</text>
</comment>
<dbReference type="PaxDb" id="522772-Dacet_1919"/>
<dbReference type="EMBL" id="CP001968">
    <property type="protein sequence ID" value="ADD68683.1"/>
    <property type="molecule type" value="Genomic_DNA"/>
</dbReference>
<keyword evidence="7 12" id="KW-0479">Metal-binding</keyword>
<dbReference type="SUPFAM" id="SSF142754">
    <property type="entry name" value="NadA-like"/>
    <property type="match status" value="1"/>
</dbReference>
<evidence type="ECO:0000256" key="11">
    <source>
        <dbReference type="ARBA" id="ARBA00073059"/>
    </source>
</evidence>
<evidence type="ECO:0000256" key="2">
    <source>
        <dbReference type="ARBA" id="ARBA00005065"/>
    </source>
</evidence>
<keyword evidence="6 12" id="KW-0808">Transferase</keyword>
<dbReference type="RefSeq" id="WP_013011193.1">
    <property type="nucleotide sequence ID" value="NC_013943.1"/>
</dbReference>
<feature type="binding site" evidence="12">
    <location>
        <position position="211"/>
    </location>
    <ligand>
        <name>iminosuccinate</name>
        <dbReference type="ChEBI" id="CHEBI:77875"/>
    </ligand>
</feature>
<feature type="binding site" evidence="12">
    <location>
        <position position="168"/>
    </location>
    <ligand>
        <name>[4Fe-4S] cluster</name>
        <dbReference type="ChEBI" id="CHEBI:49883"/>
    </ligand>
</feature>
<keyword evidence="12" id="KW-0963">Cytoplasm</keyword>
<dbReference type="UniPathway" id="UPA00253">
    <property type="reaction ID" value="UER00327"/>
</dbReference>
<dbReference type="NCBIfam" id="TIGR00550">
    <property type="entry name" value="nadA"/>
    <property type="match status" value="1"/>
</dbReference>
<feature type="binding site" evidence="12">
    <location>
        <position position="126"/>
    </location>
    <ligand>
        <name>iminosuccinate</name>
        <dbReference type="ChEBI" id="CHEBI:77875"/>
    </ligand>
</feature>
<comment type="function">
    <text evidence="1 12">Catalyzes the condensation of iminoaspartate with dihydroxyacetone phosphate to form quinolinate.</text>
</comment>
<comment type="catalytic activity">
    <reaction evidence="10">
        <text>iminosuccinate + dihydroxyacetone phosphate = quinolinate + phosphate + 2 H2O + H(+)</text>
        <dbReference type="Rhea" id="RHEA:25888"/>
        <dbReference type="ChEBI" id="CHEBI:15377"/>
        <dbReference type="ChEBI" id="CHEBI:15378"/>
        <dbReference type="ChEBI" id="CHEBI:29959"/>
        <dbReference type="ChEBI" id="CHEBI:43474"/>
        <dbReference type="ChEBI" id="CHEBI:57642"/>
        <dbReference type="ChEBI" id="CHEBI:77875"/>
        <dbReference type="EC" id="2.5.1.72"/>
    </reaction>
    <physiologicalReaction direction="left-to-right" evidence="10">
        <dbReference type="Rhea" id="RHEA:25889"/>
    </physiologicalReaction>
</comment>
<dbReference type="OrthoDB" id="9801204at2"/>
<comment type="pathway">
    <text evidence="2 12">Cofactor biosynthesis; NAD(+) biosynthesis; quinolinate from iminoaspartate: step 1/1.</text>
</comment>
<feature type="binding site" evidence="12">
    <location>
        <begin position="109"/>
        <end position="111"/>
    </location>
    <ligand>
        <name>iminosuccinate</name>
        <dbReference type="ChEBI" id="CHEBI:77875"/>
    </ligand>
</feature>
<evidence type="ECO:0000256" key="9">
    <source>
        <dbReference type="ARBA" id="ARBA00023014"/>
    </source>
</evidence>
<keyword evidence="14" id="KW-1185">Reference proteome</keyword>
<keyword evidence="5 12" id="KW-0662">Pyridine nucleotide biosynthesis</keyword>
<dbReference type="GO" id="GO:0005829">
    <property type="term" value="C:cytosol"/>
    <property type="evidence" value="ECO:0007669"/>
    <property type="project" value="TreeGrafter"/>
</dbReference>
<name>D4H120_DENA2</name>
<accession>D4H120</accession>
<evidence type="ECO:0000256" key="1">
    <source>
        <dbReference type="ARBA" id="ARBA00003791"/>
    </source>
</evidence>
<evidence type="ECO:0000256" key="5">
    <source>
        <dbReference type="ARBA" id="ARBA00022642"/>
    </source>
</evidence>
<dbReference type="InParanoid" id="D4H120"/>
<organism evidence="13 14">
    <name type="scientific">Denitrovibrio acetiphilus (strain DSM 12809 / NBRC 114555 / N2460)</name>
    <dbReference type="NCBI Taxonomy" id="522772"/>
    <lineage>
        <taxon>Bacteria</taxon>
        <taxon>Pseudomonadati</taxon>
        <taxon>Deferribacterota</taxon>
        <taxon>Deferribacteres</taxon>
        <taxon>Deferribacterales</taxon>
        <taxon>Geovibrionaceae</taxon>
        <taxon>Denitrovibrio</taxon>
    </lineage>
</organism>
<dbReference type="GO" id="GO:0046872">
    <property type="term" value="F:metal ion binding"/>
    <property type="evidence" value="ECO:0007669"/>
    <property type="project" value="UniProtKB-KW"/>
</dbReference>
<dbReference type="STRING" id="522772.Dacet_1919"/>
<dbReference type="InterPro" id="IPR023066">
    <property type="entry name" value="Quinolinate_synth_type2"/>
</dbReference>
<dbReference type="NCBIfam" id="NF006879">
    <property type="entry name" value="PRK09375.1-4"/>
    <property type="match status" value="1"/>
</dbReference>
<protein>
    <recommendedName>
        <fullName evidence="11 12">Quinolinate synthase</fullName>
        <ecNumber evidence="3 12">2.5.1.72</ecNumber>
    </recommendedName>
</protein>
<dbReference type="NCBIfam" id="NF006878">
    <property type="entry name" value="PRK09375.1-2"/>
    <property type="match status" value="1"/>
</dbReference>
<sequence>MDYKAEIKKLAKERDAVILAHNYQIDDIQEIADIVGDSLGLSIEASKTNNKVIVFCGVHFMAETAHMLAPEKTVLLPNLDAGCPMADMITGAKLREFKAQHPGATTICYVNSTAEVKAESDLCCTSGNAVNVIKSVDTDKIIFVPDKNLGHYVSRFTDKEIILYPGFCPIHNRLTPKQIEKMKAKYPDAEFVAHPECPPAVVDMADHICSTSGLYSYCKQSSAKQFIIGTEVGVGYRLRKENPDKEFLFAYDSFICKNMKKTTLKNVYDCLLNMSNEITVDAEVSRKAVTCIERMLAIPRNE</sequence>
<keyword evidence="8 12" id="KW-0408">Iron</keyword>
<dbReference type="HAMAP" id="MF_00568">
    <property type="entry name" value="NadA_type2"/>
    <property type="match status" value="1"/>
</dbReference>
<evidence type="ECO:0000256" key="3">
    <source>
        <dbReference type="ARBA" id="ARBA00012669"/>
    </source>
</evidence>
<dbReference type="AlphaFoldDB" id="D4H120"/>
<evidence type="ECO:0000256" key="10">
    <source>
        <dbReference type="ARBA" id="ARBA00050125"/>
    </source>
</evidence>
<evidence type="ECO:0000256" key="6">
    <source>
        <dbReference type="ARBA" id="ARBA00022679"/>
    </source>
</evidence>
<dbReference type="InterPro" id="IPR003473">
    <property type="entry name" value="NadA"/>
</dbReference>
<feature type="binding site" evidence="12">
    <location>
        <position position="83"/>
    </location>
    <ligand>
        <name>[4Fe-4S] cluster</name>
        <dbReference type="ChEBI" id="CHEBI:49883"/>
    </ligand>
</feature>
<dbReference type="PANTHER" id="PTHR30573">
    <property type="entry name" value="QUINOLINATE SYNTHETASE A"/>
    <property type="match status" value="1"/>
</dbReference>
<feature type="binding site" evidence="12">
    <location>
        <position position="38"/>
    </location>
    <ligand>
        <name>iminosuccinate</name>
        <dbReference type="ChEBI" id="CHEBI:77875"/>
    </ligand>
</feature>
<comment type="subcellular location">
    <subcellularLocation>
        <location evidence="12">Cytoplasm</location>
    </subcellularLocation>
</comment>
<dbReference type="FunCoup" id="D4H120">
    <property type="interactions" value="450"/>
</dbReference>